<feature type="transmembrane region" description="Helical" evidence="1">
    <location>
        <begin position="88"/>
        <end position="107"/>
    </location>
</feature>
<dbReference type="AlphaFoldDB" id="L2GN78"/>
<protein>
    <submittedName>
        <fullName evidence="2">Uncharacterized protein</fullName>
    </submittedName>
</protein>
<dbReference type="InParanoid" id="L2GN78"/>
<keyword evidence="1" id="KW-0472">Membrane</keyword>
<dbReference type="GeneID" id="19881402"/>
<dbReference type="EMBL" id="JH370133">
    <property type="protein sequence ID" value="ELA42286.1"/>
    <property type="molecule type" value="Genomic_DNA"/>
</dbReference>
<dbReference type="VEuPathDB" id="MicrosporidiaDB:VICG_00686"/>
<feature type="transmembrane region" description="Helical" evidence="1">
    <location>
        <begin position="59"/>
        <end position="81"/>
    </location>
</feature>
<evidence type="ECO:0000313" key="3">
    <source>
        <dbReference type="Proteomes" id="UP000011082"/>
    </source>
</evidence>
<organism evidence="2 3">
    <name type="scientific">Vittaforma corneae (strain ATCC 50505)</name>
    <name type="common">Microsporidian parasite</name>
    <name type="synonym">Nosema corneum</name>
    <dbReference type="NCBI Taxonomy" id="993615"/>
    <lineage>
        <taxon>Eukaryota</taxon>
        <taxon>Fungi</taxon>
        <taxon>Fungi incertae sedis</taxon>
        <taxon>Microsporidia</taxon>
        <taxon>Nosematidae</taxon>
        <taxon>Vittaforma</taxon>
    </lineage>
</organism>
<keyword evidence="3" id="KW-1185">Reference proteome</keyword>
<name>L2GN78_VITCO</name>
<gene>
    <name evidence="2" type="ORF">VICG_00686</name>
</gene>
<keyword evidence="1" id="KW-1133">Transmembrane helix</keyword>
<feature type="transmembrane region" description="Helical" evidence="1">
    <location>
        <begin position="145"/>
        <end position="162"/>
    </location>
</feature>
<accession>L2GN78</accession>
<feature type="transmembrane region" description="Helical" evidence="1">
    <location>
        <begin position="174"/>
        <end position="196"/>
    </location>
</feature>
<reference evidence="3" key="1">
    <citation type="submission" date="2011-05" db="EMBL/GenBank/DDBJ databases">
        <title>The genome sequence of Vittaforma corneae strain ATCC 50505.</title>
        <authorList>
            <consortium name="The Broad Institute Genome Sequencing Platform"/>
            <person name="Cuomo C."/>
            <person name="Didier E."/>
            <person name="Bowers L."/>
            <person name="Young S.K."/>
            <person name="Zeng Q."/>
            <person name="Gargeya S."/>
            <person name="Fitzgerald M."/>
            <person name="Haas B."/>
            <person name="Abouelleil A."/>
            <person name="Alvarado L."/>
            <person name="Arachchi H.M."/>
            <person name="Berlin A."/>
            <person name="Chapman S.B."/>
            <person name="Gearin G."/>
            <person name="Goldberg J."/>
            <person name="Griggs A."/>
            <person name="Gujja S."/>
            <person name="Hansen M."/>
            <person name="Heiman D."/>
            <person name="Howarth C."/>
            <person name="Larimer J."/>
            <person name="Lui A."/>
            <person name="MacDonald P.J.P."/>
            <person name="McCowen C."/>
            <person name="Montmayeur A."/>
            <person name="Murphy C."/>
            <person name="Neiman D."/>
            <person name="Pearson M."/>
            <person name="Priest M."/>
            <person name="Roberts A."/>
            <person name="Saif S."/>
            <person name="Shea T."/>
            <person name="Sisk P."/>
            <person name="Stolte C."/>
            <person name="Sykes S."/>
            <person name="Wortman J."/>
            <person name="Nusbaum C."/>
            <person name="Birren B."/>
        </authorList>
    </citation>
    <scope>NUCLEOTIDE SEQUENCE [LARGE SCALE GENOMIC DNA]</scope>
    <source>
        <strain evidence="3">ATCC 50505</strain>
    </source>
</reference>
<dbReference type="Proteomes" id="UP000011082">
    <property type="component" value="Unassembled WGS sequence"/>
</dbReference>
<proteinExistence type="predicted"/>
<dbReference type="HOGENOM" id="CLU_698683_0_0_1"/>
<dbReference type="RefSeq" id="XP_007604137.1">
    <property type="nucleotide sequence ID" value="XM_007604075.1"/>
</dbReference>
<feature type="transmembrane region" description="Helical" evidence="1">
    <location>
        <begin position="12"/>
        <end position="32"/>
    </location>
</feature>
<evidence type="ECO:0000313" key="2">
    <source>
        <dbReference type="EMBL" id="ELA42286.1"/>
    </source>
</evidence>
<keyword evidence="1" id="KW-0812">Transmembrane</keyword>
<evidence type="ECO:0000256" key="1">
    <source>
        <dbReference type="SAM" id="Phobius"/>
    </source>
</evidence>
<sequence>MLKASNMVFMGLIPLIDLLVECFYQILLVLSLNTKLSQYKNFSKLILKEKHLHHIEESIYHTLCHLSLHMGMAIVCVWLIAIALSSRLRSFVLCHISSILYLFPKFLNVTSFEIFLLEIQCVCVRCIESKWIWNLFVNESSILDYIWPVFVLLIWAPFEVRFKIFLEERFHHLAPIVLGITHGMACTTFPIAYFLAMKLVYHSVKSEINSSLILKKLGFYHFETASKHVKVLPISMPSDQFFLVQGHISDHSKGIYEFLQFEAFKFDGYASMYYLLQQFAKNLIFACLVIYFDKRFLKVFCSNDIHHICAHLLTEEYLNVGFSRYLFSPFTFVENYFINQHDMKIKENVGRDVSSLSNYFSFQLHNHKNIHPSLFYRLFNNETDTIERIDNILRK</sequence>